<evidence type="ECO:0000313" key="4">
    <source>
        <dbReference type="Proteomes" id="UP000192247"/>
    </source>
</evidence>
<reference evidence="3 4" key="1">
    <citation type="journal article" date="2017" name="Gigascience">
        <title>Draft genome of the honey bee ectoparasitic mite, Tropilaelaps mercedesae, is shaped by the parasitic life history.</title>
        <authorList>
            <person name="Dong X."/>
            <person name="Armstrong S.D."/>
            <person name="Xia D."/>
            <person name="Makepeace B.L."/>
            <person name="Darby A.C."/>
            <person name="Kadowaki T."/>
        </authorList>
    </citation>
    <scope>NUCLEOTIDE SEQUENCE [LARGE SCALE GENOMIC DNA]</scope>
    <source>
        <strain evidence="3">Wuxi-XJTLU</strain>
    </source>
</reference>
<dbReference type="Proteomes" id="UP000192247">
    <property type="component" value="Unassembled WGS sequence"/>
</dbReference>
<feature type="transmembrane region" description="Helical" evidence="2">
    <location>
        <begin position="114"/>
        <end position="131"/>
    </location>
</feature>
<evidence type="ECO:0000256" key="1">
    <source>
        <dbReference type="SAM" id="MobiDB-lite"/>
    </source>
</evidence>
<evidence type="ECO:0000313" key="3">
    <source>
        <dbReference type="EMBL" id="OQR78590.1"/>
    </source>
</evidence>
<accession>A0A1V9XYQ0</accession>
<organism evidence="3 4">
    <name type="scientific">Tropilaelaps mercedesae</name>
    <dbReference type="NCBI Taxonomy" id="418985"/>
    <lineage>
        <taxon>Eukaryota</taxon>
        <taxon>Metazoa</taxon>
        <taxon>Ecdysozoa</taxon>
        <taxon>Arthropoda</taxon>
        <taxon>Chelicerata</taxon>
        <taxon>Arachnida</taxon>
        <taxon>Acari</taxon>
        <taxon>Parasitiformes</taxon>
        <taxon>Mesostigmata</taxon>
        <taxon>Gamasina</taxon>
        <taxon>Dermanyssoidea</taxon>
        <taxon>Laelapidae</taxon>
        <taxon>Tropilaelaps</taxon>
    </lineage>
</organism>
<dbReference type="AlphaFoldDB" id="A0A1V9XYQ0"/>
<feature type="transmembrane region" description="Helical" evidence="2">
    <location>
        <begin position="151"/>
        <end position="170"/>
    </location>
</feature>
<proteinExistence type="predicted"/>
<feature type="transmembrane region" description="Helical" evidence="2">
    <location>
        <begin position="205"/>
        <end position="227"/>
    </location>
</feature>
<dbReference type="OrthoDB" id="10406561at2759"/>
<feature type="transmembrane region" description="Helical" evidence="2">
    <location>
        <begin position="177"/>
        <end position="199"/>
    </location>
</feature>
<feature type="region of interest" description="Disordered" evidence="1">
    <location>
        <begin position="1"/>
        <end position="74"/>
    </location>
</feature>
<comment type="caution">
    <text evidence="3">The sequence shown here is derived from an EMBL/GenBank/DDBJ whole genome shotgun (WGS) entry which is preliminary data.</text>
</comment>
<evidence type="ECO:0008006" key="5">
    <source>
        <dbReference type="Google" id="ProtNLM"/>
    </source>
</evidence>
<gene>
    <name evidence="3" type="ORF">BIW11_06309</name>
</gene>
<name>A0A1V9XYQ0_9ACAR</name>
<feature type="compositionally biased region" description="Acidic residues" evidence="1">
    <location>
        <begin position="45"/>
        <end position="64"/>
    </location>
</feature>
<dbReference type="EMBL" id="MNPL01002045">
    <property type="protein sequence ID" value="OQR78590.1"/>
    <property type="molecule type" value="Genomic_DNA"/>
</dbReference>
<keyword evidence="2" id="KW-1133">Transmembrane helix</keyword>
<sequence>MSRQEDSDDGVMPVALSDSDWERLSYDEDSQPPSLDPDLEAGPGEYEEEDIAPCEEDPLEDEGEPANLTAPFDLDDDASENVISTEPCDSGILVERAGARQSSVPFCSSPSQRTGGTGLLLVLICVIQDFLQPRIQWLFDSALYRKYLADNAMLSSYLVTATVVMCLPLAMALLVSALLVACSAAACVLLVAMLVAVGVVLSLVWAFWVFVPVTILLGALFLGSTIYQKTFRIKLSAKEV</sequence>
<dbReference type="InParanoid" id="A0A1V9XYQ0"/>
<evidence type="ECO:0000256" key="2">
    <source>
        <dbReference type="SAM" id="Phobius"/>
    </source>
</evidence>
<protein>
    <recommendedName>
        <fullName evidence="5">Transmembrane protein</fullName>
    </recommendedName>
</protein>
<keyword evidence="2" id="KW-0472">Membrane</keyword>
<keyword evidence="4" id="KW-1185">Reference proteome</keyword>
<keyword evidence="2" id="KW-0812">Transmembrane</keyword>